<evidence type="ECO:0000256" key="3">
    <source>
        <dbReference type="ARBA" id="ARBA00022989"/>
    </source>
</evidence>
<keyword evidence="8" id="KW-1185">Reference proteome</keyword>
<evidence type="ECO:0000256" key="2">
    <source>
        <dbReference type="ARBA" id="ARBA00022692"/>
    </source>
</evidence>
<keyword evidence="2" id="KW-0812">Transmembrane</keyword>
<evidence type="ECO:0000313" key="7">
    <source>
        <dbReference type="EMBL" id="RJX39285.1"/>
    </source>
</evidence>
<dbReference type="GO" id="GO:0012505">
    <property type="term" value="C:endomembrane system"/>
    <property type="evidence" value="ECO:0007669"/>
    <property type="project" value="UniProtKB-SubCell"/>
</dbReference>
<evidence type="ECO:0000259" key="6">
    <source>
        <dbReference type="Pfam" id="PF06803"/>
    </source>
</evidence>
<reference evidence="7 8" key="1">
    <citation type="submission" date="2018-09" db="EMBL/GenBank/DDBJ databases">
        <title>Paenibacillus aracenensis nov. sp. isolated from a cave in southern Spain.</title>
        <authorList>
            <person name="Jurado V."/>
            <person name="Gutierrez-Patricio S."/>
            <person name="Gonzalez-Pimentel J.L."/>
            <person name="Miller A.Z."/>
            <person name="Laiz L."/>
            <person name="Saiz-Jimenez C."/>
        </authorList>
    </citation>
    <scope>NUCLEOTIDE SEQUENCE [LARGE SCALE GENOMIC DNA]</scope>
    <source>
        <strain evidence="7 8">JCM 19203</strain>
    </source>
</reference>
<keyword evidence="3" id="KW-1133">Transmembrane helix</keyword>
<feature type="region of interest" description="Disordered" evidence="5">
    <location>
        <begin position="1"/>
        <end position="33"/>
    </location>
</feature>
<feature type="domain" description="DUF1232" evidence="6">
    <location>
        <begin position="92"/>
        <end position="128"/>
    </location>
</feature>
<dbReference type="RefSeq" id="WP_120108624.1">
    <property type="nucleotide sequence ID" value="NZ_QXQB01000002.1"/>
</dbReference>
<evidence type="ECO:0000313" key="8">
    <source>
        <dbReference type="Proteomes" id="UP000267798"/>
    </source>
</evidence>
<gene>
    <name evidence="7" type="ORF">D3P09_07495</name>
</gene>
<feature type="compositionally biased region" description="Basic and acidic residues" evidence="5">
    <location>
        <begin position="1"/>
        <end position="17"/>
    </location>
</feature>
<evidence type="ECO:0000256" key="5">
    <source>
        <dbReference type="SAM" id="MobiDB-lite"/>
    </source>
</evidence>
<comment type="subcellular location">
    <subcellularLocation>
        <location evidence="1">Endomembrane system</location>
        <topology evidence="1">Multi-pass membrane protein</topology>
    </subcellularLocation>
</comment>
<evidence type="ECO:0000256" key="1">
    <source>
        <dbReference type="ARBA" id="ARBA00004127"/>
    </source>
</evidence>
<dbReference type="EMBL" id="QXQB01000002">
    <property type="protein sequence ID" value="RJX39285.1"/>
    <property type="molecule type" value="Genomic_DNA"/>
</dbReference>
<accession>A0A3A6PEW5</accession>
<evidence type="ECO:0000256" key="4">
    <source>
        <dbReference type="ARBA" id="ARBA00023136"/>
    </source>
</evidence>
<dbReference type="AlphaFoldDB" id="A0A3A6PEW5"/>
<dbReference type="OrthoDB" id="9793277at2"/>
<sequence length="161" mass="18074">MERPDQEGQAEELRDAPDSAEQPAAGNVEAEQLEEKDIQKWAGKIGDYNQQEKYVQEGFWGKVKRYASKVPFAREVVTLYYCATDPATPMKAKATAIGALAYWILPIDLIPDFVPVAGFADDATAVLLAYKALSSQITDEHRERAEQFFAINRDFKVITRT</sequence>
<protein>
    <submittedName>
        <fullName evidence="7">DUF1232 domain-containing protein</fullName>
    </submittedName>
</protein>
<organism evidence="7 8">
    <name type="scientific">Paenibacillus pinisoli</name>
    <dbReference type="NCBI Taxonomy" id="1276110"/>
    <lineage>
        <taxon>Bacteria</taxon>
        <taxon>Bacillati</taxon>
        <taxon>Bacillota</taxon>
        <taxon>Bacilli</taxon>
        <taxon>Bacillales</taxon>
        <taxon>Paenibacillaceae</taxon>
        <taxon>Paenibacillus</taxon>
    </lineage>
</organism>
<dbReference type="Proteomes" id="UP000267798">
    <property type="component" value="Unassembled WGS sequence"/>
</dbReference>
<dbReference type="Pfam" id="PF06803">
    <property type="entry name" value="DUF1232"/>
    <property type="match status" value="1"/>
</dbReference>
<keyword evidence="4" id="KW-0472">Membrane</keyword>
<proteinExistence type="predicted"/>
<comment type="caution">
    <text evidence="7">The sequence shown here is derived from an EMBL/GenBank/DDBJ whole genome shotgun (WGS) entry which is preliminary data.</text>
</comment>
<name>A0A3A6PEW5_9BACL</name>
<dbReference type="InterPro" id="IPR010652">
    <property type="entry name" value="DUF1232"/>
</dbReference>